<feature type="compositionally biased region" description="Basic and acidic residues" evidence="1">
    <location>
        <begin position="87"/>
        <end position="116"/>
    </location>
</feature>
<feature type="compositionally biased region" description="Polar residues" evidence="1">
    <location>
        <begin position="145"/>
        <end position="156"/>
    </location>
</feature>
<feature type="compositionally biased region" description="Basic residues" evidence="1">
    <location>
        <begin position="20"/>
        <end position="29"/>
    </location>
</feature>
<sequence length="198" mass="22864">MLSCVGIHICLVWYSKSTKNGKSHKKKEKGRTVTGFRAEGRSGSTPGALRSSPMLYRRRQSRRGEEDARGLKNPLVLAPRCQQQKWRKEERRHWKAKEREARMKSWKVTEQRDQRTSKTAVRRIVHRRREKTHRDRPGSGRNVAISGTNLSVNGEQGSRWWYEREGRGGGSENTHEHGAQYINSHHEGNSCYESGKEG</sequence>
<protein>
    <submittedName>
        <fullName evidence="2">Uncharacterized protein</fullName>
    </submittedName>
</protein>
<reference evidence="2" key="1">
    <citation type="journal article" date="2022" name="bioRxiv">
        <title>Sequencing and chromosome-scale assembly of the giantPleurodeles waltlgenome.</title>
        <authorList>
            <person name="Brown T."/>
            <person name="Elewa A."/>
            <person name="Iarovenko S."/>
            <person name="Subramanian E."/>
            <person name="Araus A.J."/>
            <person name="Petzold A."/>
            <person name="Susuki M."/>
            <person name="Suzuki K.-i.T."/>
            <person name="Hayashi T."/>
            <person name="Toyoda A."/>
            <person name="Oliveira C."/>
            <person name="Osipova E."/>
            <person name="Leigh N.D."/>
            <person name="Simon A."/>
            <person name="Yun M.H."/>
        </authorList>
    </citation>
    <scope>NUCLEOTIDE SEQUENCE</scope>
    <source>
        <strain evidence="2">20211129_DDA</strain>
        <tissue evidence="2">Liver</tissue>
    </source>
</reference>
<feature type="compositionally biased region" description="Basic and acidic residues" evidence="1">
    <location>
        <begin position="161"/>
        <end position="198"/>
    </location>
</feature>
<evidence type="ECO:0000313" key="3">
    <source>
        <dbReference type="Proteomes" id="UP001066276"/>
    </source>
</evidence>
<gene>
    <name evidence="2" type="ORF">NDU88_000320</name>
</gene>
<evidence type="ECO:0000256" key="1">
    <source>
        <dbReference type="SAM" id="MobiDB-lite"/>
    </source>
</evidence>
<comment type="caution">
    <text evidence="2">The sequence shown here is derived from an EMBL/GenBank/DDBJ whole genome shotgun (WGS) entry which is preliminary data.</text>
</comment>
<organism evidence="2 3">
    <name type="scientific">Pleurodeles waltl</name>
    <name type="common">Iberian ribbed newt</name>
    <dbReference type="NCBI Taxonomy" id="8319"/>
    <lineage>
        <taxon>Eukaryota</taxon>
        <taxon>Metazoa</taxon>
        <taxon>Chordata</taxon>
        <taxon>Craniata</taxon>
        <taxon>Vertebrata</taxon>
        <taxon>Euteleostomi</taxon>
        <taxon>Amphibia</taxon>
        <taxon>Batrachia</taxon>
        <taxon>Caudata</taxon>
        <taxon>Salamandroidea</taxon>
        <taxon>Salamandridae</taxon>
        <taxon>Pleurodelinae</taxon>
        <taxon>Pleurodeles</taxon>
    </lineage>
</organism>
<accession>A0AAV7TGD2</accession>
<dbReference type="AlphaFoldDB" id="A0AAV7TGD2"/>
<feature type="compositionally biased region" description="Basic residues" evidence="1">
    <location>
        <begin position="120"/>
        <end position="131"/>
    </location>
</feature>
<proteinExistence type="predicted"/>
<feature type="region of interest" description="Disordered" evidence="1">
    <location>
        <begin position="20"/>
        <end position="51"/>
    </location>
</feature>
<feature type="region of interest" description="Disordered" evidence="1">
    <location>
        <begin position="87"/>
        <end position="198"/>
    </location>
</feature>
<dbReference type="EMBL" id="JANPWB010000006">
    <property type="protein sequence ID" value="KAJ1175029.1"/>
    <property type="molecule type" value="Genomic_DNA"/>
</dbReference>
<keyword evidence="3" id="KW-1185">Reference proteome</keyword>
<evidence type="ECO:0000313" key="2">
    <source>
        <dbReference type="EMBL" id="KAJ1175029.1"/>
    </source>
</evidence>
<name>A0AAV7TGD2_PLEWA</name>
<dbReference type="Proteomes" id="UP001066276">
    <property type="component" value="Chromosome 3_2"/>
</dbReference>